<dbReference type="SUPFAM" id="SSF55666">
    <property type="entry name" value="Ribonuclease PH domain 2-like"/>
    <property type="match status" value="1"/>
</dbReference>
<proteinExistence type="inferred from homology"/>
<evidence type="ECO:0000313" key="10">
    <source>
        <dbReference type="EMBL" id="GMI35757.1"/>
    </source>
</evidence>
<protein>
    <recommendedName>
        <fullName evidence="9">Exoribonuclease phosphorolytic domain-containing protein</fullName>
    </recommendedName>
</protein>
<evidence type="ECO:0000256" key="8">
    <source>
        <dbReference type="ARBA" id="ARBA00023242"/>
    </source>
</evidence>
<dbReference type="PANTHER" id="PTHR11953">
    <property type="entry name" value="EXOSOME COMPLEX COMPONENT"/>
    <property type="match status" value="1"/>
</dbReference>
<comment type="similarity">
    <text evidence="3">Belongs to the RNase PH family.</text>
</comment>
<reference evidence="10 11" key="1">
    <citation type="journal article" date="2023" name="Commun. Biol.">
        <title>Genome analysis of Parmales, the sister group of diatoms, reveals the evolutionary specialization of diatoms from phago-mixotrophs to photoautotrophs.</title>
        <authorList>
            <person name="Ban H."/>
            <person name="Sato S."/>
            <person name="Yoshikawa S."/>
            <person name="Yamada K."/>
            <person name="Nakamura Y."/>
            <person name="Ichinomiya M."/>
            <person name="Sato N."/>
            <person name="Blanc-Mathieu R."/>
            <person name="Endo H."/>
            <person name="Kuwata A."/>
            <person name="Ogata H."/>
        </authorList>
    </citation>
    <scope>NUCLEOTIDE SEQUENCE [LARGE SCALE GENOMIC DNA]</scope>
</reference>
<dbReference type="InterPro" id="IPR001247">
    <property type="entry name" value="ExoRNase_PH_dom1"/>
</dbReference>
<feature type="domain" description="Exoribonuclease phosphorolytic" evidence="9">
    <location>
        <begin position="38"/>
        <end position="161"/>
    </location>
</feature>
<evidence type="ECO:0000256" key="4">
    <source>
        <dbReference type="ARBA" id="ARBA00022490"/>
    </source>
</evidence>
<organism evidence="10 11">
    <name type="scientific">Tetraparma gracilis</name>
    <dbReference type="NCBI Taxonomy" id="2962635"/>
    <lineage>
        <taxon>Eukaryota</taxon>
        <taxon>Sar</taxon>
        <taxon>Stramenopiles</taxon>
        <taxon>Ochrophyta</taxon>
        <taxon>Bolidophyceae</taxon>
        <taxon>Parmales</taxon>
        <taxon>Triparmaceae</taxon>
        <taxon>Tetraparma</taxon>
    </lineage>
</organism>
<evidence type="ECO:0000256" key="7">
    <source>
        <dbReference type="ARBA" id="ARBA00022884"/>
    </source>
</evidence>
<evidence type="ECO:0000256" key="5">
    <source>
        <dbReference type="ARBA" id="ARBA00022552"/>
    </source>
</evidence>
<dbReference type="InterPro" id="IPR027408">
    <property type="entry name" value="PNPase/RNase_PH_dom_sf"/>
</dbReference>
<evidence type="ECO:0000256" key="1">
    <source>
        <dbReference type="ARBA" id="ARBA00004123"/>
    </source>
</evidence>
<evidence type="ECO:0000256" key="2">
    <source>
        <dbReference type="ARBA" id="ARBA00004496"/>
    </source>
</evidence>
<keyword evidence="6" id="KW-0271">Exosome</keyword>
<dbReference type="Proteomes" id="UP001165060">
    <property type="component" value="Unassembled WGS sequence"/>
</dbReference>
<accession>A0ABQ6MXR0</accession>
<keyword evidence="5" id="KW-0698">rRNA processing</keyword>
<comment type="caution">
    <text evidence="10">The sequence shown here is derived from an EMBL/GenBank/DDBJ whole genome shotgun (WGS) entry which is preliminary data.</text>
</comment>
<dbReference type="InterPro" id="IPR050080">
    <property type="entry name" value="RNase_PH"/>
</dbReference>
<evidence type="ECO:0000256" key="6">
    <source>
        <dbReference type="ARBA" id="ARBA00022835"/>
    </source>
</evidence>
<dbReference type="Gene3D" id="3.30.230.70">
    <property type="entry name" value="GHMP Kinase, N-terminal domain"/>
    <property type="match status" value="1"/>
</dbReference>
<keyword evidence="8" id="KW-0539">Nucleus</keyword>
<dbReference type="SUPFAM" id="SSF54211">
    <property type="entry name" value="Ribosomal protein S5 domain 2-like"/>
    <property type="match status" value="1"/>
</dbReference>
<evidence type="ECO:0000313" key="11">
    <source>
        <dbReference type="Proteomes" id="UP001165060"/>
    </source>
</evidence>
<sequence>MLPILTSPAASSPAPAPSTAPNSLRLLSLSLSPLPARSSLVELGQTKVLATLHGPHRGDPELGFSDEGRVNVFFKFAAGAAREPRLTAAGAPAAAPAARMDPATEVPLAASVREALLPSLLSPFLKKQQLDLHLLCLCDDAGLLPASLLACSLLLAAAGFPLTDLTASIQVAVHASPPLYVLDPTAAEAAAAACVCTAAYLPSLGEFSHFEADGPLPAAAEAKVRRLVAEAAGKQGEMLRACLEGRAGGGDRRASFDGGE</sequence>
<keyword evidence="11" id="KW-1185">Reference proteome</keyword>
<evidence type="ECO:0000256" key="3">
    <source>
        <dbReference type="ARBA" id="ARBA00006678"/>
    </source>
</evidence>
<dbReference type="InterPro" id="IPR036345">
    <property type="entry name" value="ExoRNase_PH_dom2_sf"/>
</dbReference>
<gene>
    <name evidence="10" type="ORF">TeGR_g14151</name>
</gene>
<dbReference type="EMBL" id="BRYB01004724">
    <property type="protein sequence ID" value="GMI35757.1"/>
    <property type="molecule type" value="Genomic_DNA"/>
</dbReference>
<name>A0ABQ6MXR0_9STRA</name>
<comment type="subcellular location">
    <subcellularLocation>
        <location evidence="2">Cytoplasm</location>
    </subcellularLocation>
    <subcellularLocation>
        <location evidence="1">Nucleus</location>
    </subcellularLocation>
</comment>
<keyword evidence="7" id="KW-0694">RNA-binding</keyword>
<dbReference type="PANTHER" id="PTHR11953:SF2">
    <property type="entry name" value="EXOSOME COMPLEX COMPONENT MTR3"/>
    <property type="match status" value="1"/>
</dbReference>
<dbReference type="InterPro" id="IPR020568">
    <property type="entry name" value="Ribosomal_Su5_D2-typ_SF"/>
</dbReference>
<dbReference type="Pfam" id="PF01138">
    <property type="entry name" value="RNase_PH"/>
    <property type="match status" value="1"/>
</dbReference>
<evidence type="ECO:0000259" key="9">
    <source>
        <dbReference type="Pfam" id="PF01138"/>
    </source>
</evidence>
<keyword evidence="4" id="KW-0963">Cytoplasm</keyword>